<comment type="caution">
    <text evidence="14">The sequence shown here is derived from an EMBL/GenBank/DDBJ whole genome shotgun (WGS) entry which is preliminary data.</text>
</comment>
<dbReference type="GO" id="GO:0003723">
    <property type="term" value="F:RNA binding"/>
    <property type="evidence" value="ECO:0007669"/>
    <property type="project" value="UniProtKB-KW"/>
</dbReference>
<feature type="binding site" evidence="13">
    <location>
        <position position="178"/>
    </location>
    <ligand>
        <name>Mg(2+)</name>
        <dbReference type="ChEBI" id="CHEBI:18420"/>
    </ligand>
</feature>
<proteinExistence type="inferred from homology"/>
<dbReference type="CDD" id="cd14819">
    <property type="entry name" value="Translin"/>
    <property type="match status" value="1"/>
</dbReference>
<evidence type="ECO:0000256" key="12">
    <source>
        <dbReference type="ARBA" id="ARBA00030513"/>
    </source>
</evidence>
<name>A0AAV7K3T3_9METZ</name>
<evidence type="ECO:0000256" key="11">
    <source>
        <dbReference type="ARBA" id="ARBA00025410"/>
    </source>
</evidence>
<evidence type="ECO:0000256" key="6">
    <source>
        <dbReference type="ARBA" id="ARBA00022490"/>
    </source>
</evidence>
<evidence type="ECO:0000256" key="10">
    <source>
        <dbReference type="ARBA" id="ARBA00025374"/>
    </source>
</evidence>
<keyword evidence="13" id="KW-0479">Metal-binding</keyword>
<keyword evidence="9" id="KW-0539">Nucleus</keyword>
<dbReference type="FunFam" id="1.20.58.200:FF:000002">
    <property type="entry name" value="Putative translin"/>
    <property type="match status" value="1"/>
</dbReference>
<organism evidence="14 15">
    <name type="scientific">Oopsacas minuta</name>
    <dbReference type="NCBI Taxonomy" id="111878"/>
    <lineage>
        <taxon>Eukaryota</taxon>
        <taxon>Metazoa</taxon>
        <taxon>Porifera</taxon>
        <taxon>Hexactinellida</taxon>
        <taxon>Hexasterophora</taxon>
        <taxon>Lyssacinosida</taxon>
        <taxon>Leucopsacidae</taxon>
        <taxon>Oopsacas</taxon>
    </lineage>
</organism>
<evidence type="ECO:0000256" key="4">
    <source>
        <dbReference type="ARBA" id="ARBA00011685"/>
    </source>
</evidence>
<dbReference type="GO" id="GO:0046872">
    <property type="term" value="F:metal ion binding"/>
    <property type="evidence" value="ECO:0007669"/>
    <property type="project" value="UniProtKB-KW"/>
</dbReference>
<dbReference type="Gene3D" id="1.20.58.190">
    <property type="entry name" value="Translin, domain 1"/>
    <property type="match status" value="1"/>
</dbReference>
<keyword evidence="13" id="KW-0460">Magnesium</keyword>
<dbReference type="Gene3D" id="1.20.58.200">
    <property type="entry name" value="Translin, domain 2"/>
    <property type="match status" value="1"/>
</dbReference>
<accession>A0AAV7K3T3</accession>
<dbReference type="GO" id="GO:0005737">
    <property type="term" value="C:cytoplasm"/>
    <property type="evidence" value="ECO:0007669"/>
    <property type="project" value="UniProtKB-SubCell"/>
</dbReference>
<evidence type="ECO:0000256" key="2">
    <source>
        <dbReference type="ARBA" id="ARBA00004496"/>
    </source>
</evidence>
<dbReference type="GO" id="GO:0005634">
    <property type="term" value="C:nucleus"/>
    <property type="evidence" value="ECO:0007669"/>
    <property type="project" value="UniProtKB-SubCell"/>
</dbReference>
<comment type="similarity">
    <text evidence="3">Belongs to the translin family.</text>
</comment>
<dbReference type="InterPro" id="IPR036081">
    <property type="entry name" value="Translin_sf"/>
</dbReference>
<dbReference type="GO" id="GO:0003697">
    <property type="term" value="F:single-stranded DNA binding"/>
    <property type="evidence" value="ECO:0007669"/>
    <property type="project" value="InterPro"/>
</dbReference>
<evidence type="ECO:0000256" key="8">
    <source>
        <dbReference type="ARBA" id="ARBA00023125"/>
    </source>
</evidence>
<reference evidence="14 15" key="1">
    <citation type="journal article" date="2023" name="BMC Biol.">
        <title>The compact genome of the sponge Oopsacas minuta (Hexactinellida) is lacking key metazoan core genes.</title>
        <authorList>
            <person name="Santini S."/>
            <person name="Schenkelaars Q."/>
            <person name="Jourda C."/>
            <person name="Duchesne M."/>
            <person name="Belahbib H."/>
            <person name="Rocher C."/>
            <person name="Selva M."/>
            <person name="Riesgo A."/>
            <person name="Vervoort M."/>
            <person name="Leys S.P."/>
            <person name="Kodjabachian L."/>
            <person name="Le Bivic A."/>
            <person name="Borchiellini C."/>
            <person name="Claverie J.M."/>
            <person name="Renard E."/>
        </authorList>
    </citation>
    <scope>NUCLEOTIDE SEQUENCE [LARGE SCALE GENOMIC DNA]</scope>
    <source>
        <strain evidence="14">SPO-2</strain>
    </source>
</reference>
<comment type="subcellular location">
    <subcellularLocation>
        <location evidence="2">Cytoplasm</location>
    </subcellularLocation>
    <subcellularLocation>
        <location evidence="1">Nucleus</location>
    </subcellularLocation>
</comment>
<evidence type="ECO:0000256" key="1">
    <source>
        <dbReference type="ARBA" id="ARBA00004123"/>
    </source>
</evidence>
<protein>
    <recommendedName>
        <fullName evidence="5">Translin</fullName>
    </recommendedName>
    <alternativeName>
        <fullName evidence="12">Component 3 of promoter of RISC</fullName>
    </alternativeName>
</protein>
<comment type="function">
    <text evidence="11">Exhibits both single-stranded and double-stranded endoribonuclease activity. May act as an activator of RNA-induced silencing complex (RISC) by facilitating endonucleolytic cleavage of the siRNA passenger strand.</text>
</comment>
<keyword evidence="15" id="KW-1185">Reference proteome</keyword>
<keyword evidence="6" id="KW-0963">Cytoplasm</keyword>
<comment type="function">
    <text evidence="10">DNA-binding protein that specifically recognizes consensus sequences at the breakpoint junctions in chromosomal translocations, mostly involving immunoglobulin (Ig)/T-cell receptor gene segments. Seems to recognize single-stranded DNA ends generated by staggered breaks occurring at recombination hot spots.</text>
</comment>
<evidence type="ECO:0000256" key="5">
    <source>
        <dbReference type="ARBA" id="ARBA00022196"/>
    </source>
</evidence>
<dbReference type="InterPro" id="IPR002848">
    <property type="entry name" value="Translin_fam"/>
</dbReference>
<dbReference type="GO" id="GO:0043565">
    <property type="term" value="F:sequence-specific DNA binding"/>
    <property type="evidence" value="ECO:0007669"/>
    <property type="project" value="InterPro"/>
</dbReference>
<evidence type="ECO:0000313" key="14">
    <source>
        <dbReference type="EMBL" id="KAI6655740.1"/>
    </source>
</evidence>
<evidence type="ECO:0000256" key="13">
    <source>
        <dbReference type="PIRSR" id="PIRSR602848-1"/>
    </source>
</evidence>
<evidence type="ECO:0000256" key="7">
    <source>
        <dbReference type="ARBA" id="ARBA00022884"/>
    </source>
</evidence>
<dbReference type="EMBL" id="JAKMXF010000177">
    <property type="protein sequence ID" value="KAI6655740.1"/>
    <property type="molecule type" value="Genomic_DNA"/>
</dbReference>
<dbReference type="AlphaFoldDB" id="A0AAV7K3T3"/>
<dbReference type="PANTHER" id="PTHR10741">
    <property type="entry name" value="TRANSLIN AND TRANSLIN ASSOCIATED PROTEIN X"/>
    <property type="match status" value="1"/>
</dbReference>
<comment type="subunit">
    <text evidence="4">Ring-shaped heterooctamer of six TSN and two TSNAX subunits, DNA/RNA binding occurs inside the ring.</text>
</comment>
<dbReference type="InterPro" id="IPR016069">
    <property type="entry name" value="Translin_C"/>
</dbReference>
<dbReference type="InterPro" id="IPR033956">
    <property type="entry name" value="Translin"/>
</dbReference>
<evidence type="ECO:0000256" key="3">
    <source>
        <dbReference type="ARBA" id="ARBA00005902"/>
    </source>
</evidence>
<dbReference type="InterPro" id="IPR016068">
    <property type="entry name" value="Translin_N"/>
</dbReference>
<evidence type="ECO:0000313" key="15">
    <source>
        <dbReference type="Proteomes" id="UP001165289"/>
    </source>
</evidence>
<sequence>MAGLMDISAGSEEVKTEKKKEELFALEKELESSEVHDIFTTLRSQLTVDQEVKESLQRLLEPLEESVRELYTSLQAIHNPGKQSIHSICEKGDVMLLTSREKLGALICAVPIGRYYKFNFMWSFCMQRLVTCISLIHFLRNGTLITQVQVSNNLLIESDKFNLTLEDYLVGVLILASELSRLTVNSVIQGDYQRPYDIFKFVSELNAGFKLLHFKNDHLRKKYDSLKYDIRRIEEVVYDLTLRGLIPETEETKIEETQ</sequence>
<gene>
    <name evidence="14" type="ORF">LOD99_1882</name>
</gene>
<dbReference type="GO" id="GO:0016070">
    <property type="term" value="P:RNA metabolic process"/>
    <property type="evidence" value="ECO:0007669"/>
    <property type="project" value="InterPro"/>
</dbReference>
<evidence type="ECO:0000256" key="9">
    <source>
        <dbReference type="ARBA" id="ARBA00023242"/>
    </source>
</evidence>
<dbReference type="Proteomes" id="UP001165289">
    <property type="component" value="Unassembled WGS sequence"/>
</dbReference>
<keyword evidence="7" id="KW-0694">RNA-binding</keyword>
<dbReference type="SUPFAM" id="SSF74784">
    <property type="entry name" value="Translin"/>
    <property type="match status" value="1"/>
</dbReference>
<dbReference type="Pfam" id="PF01997">
    <property type="entry name" value="Translin"/>
    <property type="match status" value="1"/>
</dbReference>
<keyword evidence="8" id="KW-0238">DNA-binding</keyword>